<accession>A0ABS2CK39</accession>
<dbReference type="PANTHER" id="PTHR46211:SF1">
    <property type="entry name" value="GLYCEROPHOSPHODIESTER PHOSPHODIESTERASE, CYTOPLASMIC"/>
    <property type="match status" value="1"/>
</dbReference>
<dbReference type="EMBL" id="JAFDVD010000008">
    <property type="protein sequence ID" value="MBM6400248.1"/>
    <property type="molecule type" value="Genomic_DNA"/>
</dbReference>
<dbReference type="RefSeq" id="WP_204130982.1">
    <property type="nucleotide sequence ID" value="NZ_JAFDVD010000008.1"/>
</dbReference>
<dbReference type="Gene3D" id="3.20.20.190">
    <property type="entry name" value="Phosphatidylinositol (PI) phosphodiesterase"/>
    <property type="match status" value="1"/>
</dbReference>
<dbReference type="Proteomes" id="UP001430172">
    <property type="component" value="Unassembled WGS sequence"/>
</dbReference>
<protein>
    <submittedName>
        <fullName evidence="2">Glycerophosphodiester phosphodiesterase</fullName>
    </submittedName>
</protein>
<feature type="domain" description="GP-PDE" evidence="1">
    <location>
        <begin position="10"/>
        <end position="257"/>
    </location>
</feature>
<dbReference type="Pfam" id="PF03009">
    <property type="entry name" value="GDPD"/>
    <property type="match status" value="1"/>
</dbReference>
<evidence type="ECO:0000313" key="3">
    <source>
        <dbReference type="Proteomes" id="UP001430172"/>
    </source>
</evidence>
<dbReference type="InterPro" id="IPR030395">
    <property type="entry name" value="GP_PDE_dom"/>
</dbReference>
<organism evidence="2 3">
    <name type="scientific">Phycicoccus sonneratiae</name>
    <dbReference type="NCBI Taxonomy" id="2807628"/>
    <lineage>
        <taxon>Bacteria</taxon>
        <taxon>Bacillati</taxon>
        <taxon>Actinomycetota</taxon>
        <taxon>Actinomycetes</taxon>
        <taxon>Micrococcales</taxon>
        <taxon>Intrasporangiaceae</taxon>
        <taxon>Phycicoccus</taxon>
    </lineage>
</organism>
<dbReference type="PROSITE" id="PS51704">
    <property type="entry name" value="GP_PDE"/>
    <property type="match status" value="1"/>
</dbReference>
<dbReference type="SUPFAM" id="SSF51695">
    <property type="entry name" value="PLC-like phosphodiesterases"/>
    <property type="match status" value="1"/>
</dbReference>
<keyword evidence="3" id="KW-1185">Reference proteome</keyword>
<reference evidence="2" key="1">
    <citation type="submission" date="2021-02" db="EMBL/GenBank/DDBJ databases">
        <title>Phycicoccus sp. MQZ13P-5T, whole genome shotgun sequence.</title>
        <authorList>
            <person name="Tuo L."/>
        </authorList>
    </citation>
    <scope>NUCLEOTIDE SEQUENCE</scope>
    <source>
        <strain evidence="2">MQZ13P-5</strain>
    </source>
</reference>
<dbReference type="PANTHER" id="PTHR46211">
    <property type="entry name" value="GLYCEROPHOSPHORYL DIESTER PHOSPHODIESTERASE"/>
    <property type="match status" value="1"/>
</dbReference>
<comment type="caution">
    <text evidence="2">The sequence shown here is derived from an EMBL/GenBank/DDBJ whole genome shotgun (WGS) entry which is preliminary data.</text>
</comment>
<evidence type="ECO:0000259" key="1">
    <source>
        <dbReference type="PROSITE" id="PS51704"/>
    </source>
</evidence>
<sequence>MSATPRAHRVTVVAHRGSAGDAPENTLAAVRLARAHGADVVETDVKRTRDGVLVVLHDESLARTTDVREHFPDREPWWVRDLTLEEVRRLDAGSWFGPEFVGEPVPTLEEWAEAVVDTGMLVEAKDPQLHPGIEHDLAAALRALPGLVEALTAGRLVVQSSDRDWLRAFHDLAPEVPLALVHHGVPDEERVAADSTWLDALNPALGNITPELVSRVHDLGLATNVWTVNDPDDVERALGWGVDGVITDHPRLVRTALAARG</sequence>
<proteinExistence type="predicted"/>
<evidence type="ECO:0000313" key="2">
    <source>
        <dbReference type="EMBL" id="MBM6400248.1"/>
    </source>
</evidence>
<name>A0ABS2CK39_9MICO</name>
<dbReference type="InterPro" id="IPR017946">
    <property type="entry name" value="PLC-like_Pdiesterase_TIM-brl"/>
</dbReference>
<gene>
    <name evidence="2" type="ORF">JQN70_07625</name>
</gene>